<feature type="transmembrane region" description="Helical" evidence="2">
    <location>
        <begin position="209"/>
        <end position="235"/>
    </location>
</feature>
<protein>
    <submittedName>
        <fullName evidence="4">Putative iron-regulated membrane protein</fullName>
    </submittedName>
</protein>
<feature type="region of interest" description="Disordered" evidence="1">
    <location>
        <begin position="1"/>
        <end position="24"/>
    </location>
</feature>
<dbReference type="Pfam" id="PF03413">
    <property type="entry name" value="PepSY"/>
    <property type="match status" value="1"/>
</dbReference>
<evidence type="ECO:0000256" key="1">
    <source>
        <dbReference type="SAM" id="MobiDB-lite"/>
    </source>
</evidence>
<dbReference type="Pfam" id="PF03929">
    <property type="entry name" value="PepSY_TM"/>
    <property type="match status" value="1"/>
</dbReference>
<dbReference type="InterPro" id="IPR005625">
    <property type="entry name" value="PepSY-ass_TM"/>
</dbReference>
<keyword evidence="2" id="KW-0472">Membrane</keyword>
<feature type="transmembrane region" description="Helical" evidence="2">
    <location>
        <begin position="437"/>
        <end position="470"/>
    </location>
</feature>
<evidence type="ECO:0000259" key="3">
    <source>
        <dbReference type="Pfam" id="PF03413"/>
    </source>
</evidence>
<evidence type="ECO:0000313" key="4">
    <source>
        <dbReference type="EMBL" id="CUH77519.1"/>
    </source>
</evidence>
<dbReference type="STRING" id="928856.SAMN04488049_11172"/>
<sequence>MALSHSSEAAPATRAQAPSQQTTDLNTRTAAQKFYFAAWRWHFYAGLYVIPFMIMLAVTGMMMMLLTQYQGRDGEKIRIEQGETPLRVEAQMEAALAAQPGTIVEWIGPKGDDLATVFRIAPEEGGNRLVAMNPYTGDIVKIWDRRTGWYDWADNMHGSLLIGDTGDRLIEIAAGLSIVLVLTGLYIWWPRGNWTAALIPNLRAKGRALWKSLHAVIGFWMSALLIVFLISGLAWAGIWGGKFVQAWSTFPAQKWDNVPLSDVTHHEALNHGHTNDVPWALEQTLMPESGSAAGLTGVPAQTSVTLESVIILGRHLGMEGRFRVGFPRGDTGVWTINRDSMSSDSTDPFVDRTIHIDQYSGRILADVKYEDYSWAGKSMAVGIPFHMGLMGTWNFILNMAFCLSVIFLSVSGVVMWLKRRPARAGRLAAPPVPAELPFWKGAVVIGLFCSLAFPLVGLTLLAVLAFDLLVLGHIPALKRAFS</sequence>
<evidence type="ECO:0000256" key="2">
    <source>
        <dbReference type="SAM" id="Phobius"/>
    </source>
</evidence>
<keyword evidence="2" id="KW-1133">Transmembrane helix</keyword>
<feature type="domain" description="PepSY" evidence="3">
    <location>
        <begin position="89"/>
        <end position="143"/>
    </location>
</feature>
<keyword evidence="5" id="KW-1185">Reference proteome</keyword>
<reference evidence="4 5" key="1">
    <citation type="submission" date="2015-09" db="EMBL/GenBank/DDBJ databases">
        <authorList>
            <consortium name="Swine Surveillance"/>
        </authorList>
    </citation>
    <scope>NUCLEOTIDE SEQUENCE [LARGE SCALE GENOMIC DNA]</scope>
    <source>
        <strain evidence="4 5">CECT 7557</strain>
    </source>
</reference>
<evidence type="ECO:0000313" key="5">
    <source>
        <dbReference type="Proteomes" id="UP000052022"/>
    </source>
</evidence>
<dbReference type="RefSeq" id="WP_058289570.1">
    <property type="nucleotide sequence ID" value="NZ_CYSD01000020.1"/>
</dbReference>
<proteinExistence type="predicted"/>
<accession>A0A0P1G7A7</accession>
<dbReference type="PANTHER" id="PTHR34219">
    <property type="entry name" value="IRON-REGULATED INNER MEMBRANE PROTEIN-RELATED"/>
    <property type="match status" value="1"/>
</dbReference>
<gene>
    <name evidence="4" type="ORF">TRM7557_01414</name>
</gene>
<organism evidence="4 5">
    <name type="scientific">Tritonibacter multivorans</name>
    <dbReference type="NCBI Taxonomy" id="928856"/>
    <lineage>
        <taxon>Bacteria</taxon>
        <taxon>Pseudomonadati</taxon>
        <taxon>Pseudomonadota</taxon>
        <taxon>Alphaproteobacteria</taxon>
        <taxon>Rhodobacterales</taxon>
        <taxon>Paracoccaceae</taxon>
        <taxon>Tritonibacter</taxon>
    </lineage>
</organism>
<feature type="transmembrane region" description="Helical" evidence="2">
    <location>
        <begin position="43"/>
        <end position="66"/>
    </location>
</feature>
<dbReference type="Proteomes" id="UP000052022">
    <property type="component" value="Unassembled WGS sequence"/>
</dbReference>
<keyword evidence="2" id="KW-0812">Transmembrane</keyword>
<dbReference type="InterPro" id="IPR025711">
    <property type="entry name" value="PepSY"/>
</dbReference>
<dbReference type="OrthoDB" id="9791166at2"/>
<dbReference type="PANTHER" id="PTHR34219:SF1">
    <property type="entry name" value="PEPSY DOMAIN-CONTAINING PROTEIN"/>
    <property type="match status" value="1"/>
</dbReference>
<dbReference type="AlphaFoldDB" id="A0A0P1G7A7"/>
<name>A0A0P1G7A7_9RHOB</name>
<feature type="transmembrane region" description="Helical" evidence="2">
    <location>
        <begin position="169"/>
        <end position="189"/>
    </location>
</feature>
<dbReference type="EMBL" id="CYSD01000020">
    <property type="protein sequence ID" value="CUH77519.1"/>
    <property type="molecule type" value="Genomic_DNA"/>
</dbReference>
<feature type="transmembrane region" description="Helical" evidence="2">
    <location>
        <begin position="395"/>
        <end position="417"/>
    </location>
</feature>